<comment type="caution">
    <text evidence="2">The sequence shown here is derived from an EMBL/GenBank/DDBJ whole genome shotgun (WGS) entry which is preliminary data.</text>
</comment>
<proteinExistence type="predicted"/>
<name>A0A815TJ24_9BILA</name>
<sequence length="36" mass="4310">MPEDKEAPVYTAEKILLKRIRKGKVEYYIKWKGWAA</sequence>
<dbReference type="SUPFAM" id="SSF54160">
    <property type="entry name" value="Chromo domain-like"/>
    <property type="match status" value="1"/>
</dbReference>
<organism evidence="2 3">
    <name type="scientific">Adineta steineri</name>
    <dbReference type="NCBI Taxonomy" id="433720"/>
    <lineage>
        <taxon>Eukaryota</taxon>
        <taxon>Metazoa</taxon>
        <taxon>Spiralia</taxon>
        <taxon>Gnathifera</taxon>
        <taxon>Rotifera</taxon>
        <taxon>Eurotatoria</taxon>
        <taxon>Bdelloidea</taxon>
        <taxon>Adinetida</taxon>
        <taxon>Adinetidae</taxon>
        <taxon>Adineta</taxon>
    </lineage>
</organism>
<feature type="non-terminal residue" evidence="2">
    <location>
        <position position="1"/>
    </location>
</feature>
<dbReference type="EMBL" id="CAJNOG010002488">
    <property type="protein sequence ID" value="CAF1507138.1"/>
    <property type="molecule type" value="Genomic_DNA"/>
</dbReference>
<dbReference type="InterPro" id="IPR023780">
    <property type="entry name" value="Chromo_domain"/>
</dbReference>
<evidence type="ECO:0000313" key="2">
    <source>
        <dbReference type="EMBL" id="CAF1507138.1"/>
    </source>
</evidence>
<evidence type="ECO:0000313" key="3">
    <source>
        <dbReference type="Proteomes" id="UP000663845"/>
    </source>
</evidence>
<dbReference type="AlphaFoldDB" id="A0A815TJ24"/>
<dbReference type="Gene3D" id="2.40.50.40">
    <property type="match status" value="1"/>
</dbReference>
<protein>
    <recommendedName>
        <fullName evidence="1">Chromo domain-containing protein</fullName>
    </recommendedName>
</protein>
<dbReference type="InterPro" id="IPR016197">
    <property type="entry name" value="Chromo-like_dom_sf"/>
</dbReference>
<dbReference type="Pfam" id="PF00385">
    <property type="entry name" value="Chromo"/>
    <property type="match status" value="1"/>
</dbReference>
<feature type="domain" description="Chromo" evidence="1">
    <location>
        <begin position="10"/>
        <end position="36"/>
    </location>
</feature>
<gene>
    <name evidence="2" type="ORF">JYZ213_LOCUS43820</name>
</gene>
<dbReference type="InterPro" id="IPR000953">
    <property type="entry name" value="Chromo/chromo_shadow_dom"/>
</dbReference>
<feature type="non-terminal residue" evidence="2">
    <location>
        <position position="36"/>
    </location>
</feature>
<dbReference type="PROSITE" id="PS50013">
    <property type="entry name" value="CHROMO_2"/>
    <property type="match status" value="1"/>
</dbReference>
<accession>A0A815TJ24</accession>
<reference evidence="2" key="1">
    <citation type="submission" date="2021-02" db="EMBL/GenBank/DDBJ databases">
        <authorList>
            <person name="Nowell W R."/>
        </authorList>
    </citation>
    <scope>NUCLEOTIDE SEQUENCE</scope>
</reference>
<evidence type="ECO:0000259" key="1">
    <source>
        <dbReference type="PROSITE" id="PS50013"/>
    </source>
</evidence>
<dbReference type="Proteomes" id="UP000663845">
    <property type="component" value="Unassembled WGS sequence"/>
</dbReference>